<keyword evidence="3" id="KW-1185">Reference proteome</keyword>
<gene>
    <name evidence="2" type="ORF">NQ314_008656</name>
</gene>
<organism evidence="2 3">
    <name type="scientific">Rhamnusium bicolor</name>
    <dbReference type="NCBI Taxonomy" id="1586634"/>
    <lineage>
        <taxon>Eukaryota</taxon>
        <taxon>Metazoa</taxon>
        <taxon>Ecdysozoa</taxon>
        <taxon>Arthropoda</taxon>
        <taxon>Hexapoda</taxon>
        <taxon>Insecta</taxon>
        <taxon>Pterygota</taxon>
        <taxon>Neoptera</taxon>
        <taxon>Endopterygota</taxon>
        <taxon>Coleoptera</taxon>
        <taxon>Polyphaga</taxon>
        <taxon>Cucujiformia</taxon>
        <taxon>Chrysomeloidea</taxon>
        <taxon>Cerambycidae</taxon>
        <taxon>Lepturinae</taxon>
        <taxon>Rhagiini</taxon>
        <taxon>Rhamnusium</taxon>
    </lineage>
</organism>
<accession>A0AAV8Y9P8</accession>
<dbReference type="EMBL" id="JANEYF010002389">
    <property type="protein sequence ID" value="KAJ8947257.1"/>
    <property type="molecule type" value="Genomic_DNA"/>
</dbReference>
<reference evidence="2" key="1">
    <citation type="journal article" date="2023" name="Insect Mol. Biol.">
        <title>Genome sequencing provides insights into the evolution of gene families encoding plant cell wall-degrading enzymes in longhorned beetles.</title>
        <authorList>
            <person name="Shin N.R."/>
            <person name="Okamura Y."/>
            <person name="Kirsch R."/>
            <person name="Pauchet Y."/>
        </authorList>
    </citation>
    <scope>NUCLEOTIDE SEQUENCE</scope>
    <source>
        <strain evidence="2">RBIC_L_NR</strain>
    </source>
</reference>
<dbReference type="Proteomes" id="UP001162156">
    <property type="component" value="Unassembled WGS sequence"/>
</dbReference>
<evidence type="ECO:0000256" key="1">
    <source>
        <dbReference type="SAM" id="Phobius"/>
    </source>
</evidence>
<comment type="caution">
    <text evidence="2">The sequence shown here is derived from an EMBL/GenBank/DDBJ whole genome shotgun (WGS) entry which is preliminary data.</text>
</comment>
<name>A0AAV8Y9P8_9CUCU</name>
<evidence type="ECO:0000313" key="3">
    <source>
        <dbReference type="Proteomes" id="UP001162156"/>
    </source>
</evidence>
<keyword evidence="1" id="KW-0472">Membrane</keyword>
<dbReference type="AlphaFoldDB" id="A0AAV8Y9P8"/>
<feature type="transmembrane region" description="Helical" evidence="1">
    <location>
        <begin position="35"/>
        <end position="56"/>
    </location>
</feature>
<evidence type="ECO:0000313" key="2">
    <source>
        <dbReference type="EMBL" id="KAJ8947257.1"/>
    </source>
</evidence>
<protein>
    <submittedName>
        <fullName evidence="2">Uncharacterized protein</fullName>
    </submittedName>
</protein>
<feature type="transmembrane region" description="Helical" evidence="1">
    <location>
        <begin position="68"/>
        <end position="94"/>
    </location>
</feature>
<keyword evidence="1" id="KW-1133">Transmembrane helix</keyword>
<keyword evidence="1" id="KW-0812">Transmembrane</keyword>
<sequence>MKKIEKEPIAKFSTLLGITPSYCFRKYRLTYRKIFKCYSLFLAFLSISSTVASLYYRLPNYSDVSYQYFLILDITFEIIGLVTFLVTTLGAAFWNMNNGKI</sequence>
<proteinExistence type="predicted"/>